<gene>
    <name evidence="1" type="ORF">JG054_00050</name>
</gene>
<name>A0A2H4GYA5_9CAUD</name>
<evidence type="ECO:0000313" key="2">
    <source>
        <dbReference type="Proteomes" id="UP000240696"/>
    </source>
</evidence>
<keyword evidence="2" id="KW-1185">Reference proteome</keyword>
<accession>A0A2H4GYA5</accession>
<protein>
    <submittedName>
        <fullName evidence="1">Uncharacterized protein</fullName>
    </submittedName>
</protein>
<sequence>MTLVPENTVSQEDLAEWYKLQEELKKVKAREMLLRTKIFKNCFPDPEEGTNNFNLPDGYVLKGKHTINRDVDPGAFQAMREQFTQAGIHPDTLVQWKPSLKIKEYRELTAEQLHLFDQCLIVKPGSPALEIVLPKKRASAAGPQNAGDNHS</sequence>
<organism evidence="1 2">
    <name type="scientific">Pseudomonas phage JG054</name>
    <dbReference type="NCBI Taxonomy" id="1970800"/>
    <lineage>
        <taxon>Viruses</taxon>
        <taxon>Duplodnaviria</taxon>
        <taxon>Heunggongvirae</taxon>
        <taxon>Uroviricota</taxon>
        <taxon>Caudoviricetes</taxon>
        <taxon>Queuovirinae</taxon>
        <taxon>Nipunavirus</taxon>
        <taxon>Nipunavirus JG054</taxon>
    </lineage>
</organism>
<dbReference type="InterPro" id="IPR055597">
    <property type="entry name" value="DUF7173"/>
</dbReference>
<dbReference type="Proteomes" id="UP000240696">
    <property type="component" value="Segment"/>
</dbReference>
<proteinExistence type="predicted"/>
<dbReference type="EMBL" id="KX898400">
    <property type="protein sequence ID" value="ARB11195.1"/>
    <property type="molecule type" value="Genomic_DNA"/>
</dbReference>
<evidence type="ECO:0000313" key="1">
    <source>
        <dbReference type="EMBL" id="ARB11195.1"/>
    </source>
</evidence>
<reference evidence="1 2" key="1">
    <citation type="submission" date="2016-09" db="EMBL/GenBank/DDBJ databases">
        <title>Complete genome sequence of Pseudomonas aeruginosa phage JG054.</title>
        <authorList>
            <person name="Uhlig C.M."/>
            <person name="Bunk B."/>
            <person name="Rohde M."/>
            <person name="Schobert M."/>
            <person name="Jahn D."/>
        </authorList>
    </citation>
    <scope>NUCLEOTIDE SEQUENCE [LARGE SCALE GENOMIC DNA]</scope>
</reference>
<dbReference type="Pfam" id="PF23791">
    <property type="entry name" value="DUF7173"/>
    <property type="match status" value="1"/>
</dbReference>